<comment type="similarity">
    <text evidence="15">Belongs to the glycosyl hydrolase 16 family. CRH1 subfamily.</text>
</comment>
<dbReference type="GO" id="GO:0016757">
    <property type="term" value="F:glycosyltransferase activity"/>
    <property type="evidence" value="ECO:0007669"/>
    <property type="project" value="UniProtKB-KW"/>
</dbReference>
<dbReference type="PANTHER" id="PTHR10963">
    <property type="entry name" value="GLYCOSYL HYDROLASE-RELATED"/>
    <property type="match status" value="1"/>
</dbReference>
<dbReference type="EMBL" id="LT598458">
    <property type="protein sequence ID" value="SCU91483.1"/>
    <property type="molecule type" value="Genomic_DNA"/>
</dbReference>
<dbReference type="CDD" id="cd02183">
    <property type="entry name" value="GH16_fungal_CRH1_transglycosylase"/>
    <property type="match status" value="1"/>
</dbReference>
<keyword evidence="23" id="KW-1185">Reference proteome</keyword>
<dbReference type="STRING" id="1266660.A0A1G4JLU0"/>
<evidence type="ECO:0000313" key="22">
    <source>
        <dbReference type="EMBL" id="SCU91483.1"/>
    </source>
</evidence>
<evidence type="ECO:0000256" key="20">
    <source>
        <dbReference type="SAM" id="SignalP"/>
    </source>
</evidence>
<dbReference type="Pfam" id="PF00722">
    <property type="entry name" value="Glyco_hydro_16"/>
    <property type="match status" value="1"/>
</dbReference>
<feature type="disulfide bond" evidence="18">
    <location>
        <begin position="32"/>
        <end position="40"/>
    </location>
</feature>
<dbReference type="EC" id="3.2.-.-" evidence="16"/>
<keyword evidence="13" id="KW-0326">Glycosidase</keyword>
<keyword evidence="12" id="KW-0449">Lipoprotein</keyword>
<feature type="region of interest" description="Disordered" evidence="19">
    <location>
        <begin position="293"/>
        <end position="436"/>
    </location>
</feature>
<evidence type="ECO:0000256" key="14">
    <source>
        <dbReference type="ARBA" id="ARBA00023316"/>
    </source>
</evidence>
<evidence type="ECO:0000256" key="7">
    <source>
        <dbReference type="ARBA" id="ARBA00022729"/>
    </source>
</evidence>
<comment type="subcellular location">
    <subcellularLocation>
        <location evidence="2">Cell envelope</location>
    </subcellularLocation>
    <subcellularLocation>
        <location evidence="3">Membrane</location>
        <topology evidence="3">Lipid-anchor</topology>
        <topology evidence="3">GPI-anchor</topology>
    </subcellularLocation>
</comment>
<comment type="catalytic activity">
    <reaction evidence="1">
        <text>Random endo-hydrolysis of N-acetyl-beta-D-glucosaminide (1-&gt;4)-beta-linkages in chitin and chitodextrins.</text>
        <dbReference type="EC" id="3.2.1.14"/>
    </reaction>
</comment>
<dbReference type="Gene3D" id="2.60.120.200">
    <property type="match status" value="1"/>
</dbReference>
<dbReference type="Proteomes" id="UP000190274">
    <property type="component" value="Chromosome F"/>
</dbReference>
<evidence type="ECO:0000256" key="2">
    <source>
        <dbReference type="ARBA" id="ARBA00004196"/>
    </source>
</evidence>
<dbReference type="PROSITE" id="PS51762">
    <property type="entry name" value="GH16_2"/>
    <property type="match status" value="1"/>
</dbReference>
<dbReference type="PROSITE" id="PS51257">
    <property type="entry name" value="PROKAR_LIPOPROTEIN"/>
    <property type="match status" value="1"/>
</dbReference>
<organism evidence="22 23">
    <name type="scientific">Lachancea dasiensis</name>
    <dbReference type="NCBI Taxonomy" id="1072105"/>
    <lineage>
        <taxon>Eukaryota</taxon>
        <taxon>Fungi</taxon>
        <taxon>Dikarya</taxon>
        <taxon>Ascomycota</taxon>
        <taxon>Saccharomycotina</taxon>
        <taxon>Saccharomycetes</taxon>
        <taxon>Saccharomycetales</taxon>
        <taxon>Saccharomycetaceae</taxon>
        <taxon>Lachancea</taxon>
    </lineage>
</organism>
<keyword evidence="7 20" id="KW-0732">Signal</keyword>
<proteinExistence type="inferred from homology"/>
<evidence type="ECO:0000256" key="5">
    <source>
        <dbReference type="ARBA" id="ARBA00022676"/>
    </source>
</evidence>
<feature type="chain" id="PRO_5009236083" description="Crh-like protein" evidence="20">
    <location>
        <begin position="19"/>
        <end position="461"/>
    </location>
</feature>
<evidence type="ECO:0000256" key="12">
    <source>
        <dbReference type="ARBA" id="ARBA00023288"/>
    </source>
</evidence>
<evidence type="ECO:0000256" key="1">
    <source>
        <dbReference type="ARBA" id="ARBA00000822"/>
    </source>
</evidence>
<keyword evidence="14" id="KW-0961">Cell wall biogenesis/degradation</keyword>
<dbReference type="InterPro" id="IPR017168">
    <property type="entry name" value="CHR-like"/>
</dbReference>
<evidence type="ECO:0000256" key="9">
    <source>
        <dbReference type="ARBA" id="ARBA00023136"/>
    </source>
</evidence>
<feature type="signal peptide" evidence="20">
    <location>
        <begin position="1"/>
        <end position="18"/>
    </location>
</feature>
<dbReference type="OrthoDB" id="4781at2759"/>
<protein>
    <recommendedName>
        <fullName evidence="16">Crh-like protein</fullName>
        <ecNumber evidence="16">3.2.-.-</ecNumber>
    </recommendedName>
</protein>
<evidence type="ECO:0000256" key="3">
    <source>
        <dbReference type="ARBA" id="ARBA00004589"/>
    </source>
</evidence>
<keyword evidence="10 18" id="KW-1015">Disulfide bond</keyword>
<dbReference type="InterPro" id="IPR013320">
    <property type="entry name" value="ConA-like_dom_sf"/>
</dbReference>
<evidence type="ECO:0000313" key="23">
    <source>
        <dbReference type="Proteomes" id="UP000190274"/>
    </source>
</evidence>
<dbReference type="GO" id="GO:0008843">
    <property type="term" value="F:endochitinase activity"/>
    <property type="evidence" value="ECO:0007669"/>
    <property type="project" value="UniProtKB-EC"/>
</dbReference>
<evidence type="ECO:0000256" key="10">
    <source>
        <dbReference type="ARBA" id="ARBA00023157"/>
    </source>
</evidence>
<feature type="domain" description="GH16" evidence="21">
    <location>
        <begin position="26"/>
        <end position="242"/>
    </location>
</feature>
<dbReference type="SUPFAM" id="SSF49899">
    <property type="entry name" value="Concanavalin A-like lectins/glucanases"/>
    <property type="match status" value="1"/>
</dbReference>
<dbReference type="InterPro" id="IPR000757">
    <property type="entry name" value="Beta-glucanase-like"/>
</dbReference>
<keyword evidence="8 16" id="KW-0378">Hydrolase</keyword>
<feature type="compositionally biased region" description="Low complexity" evidence="19">
    <location>
        <begin position="296"/>
        <end position="436"/>
    </location>
</feature>
<dbReference type="InterPro" id="IPR050546">
    <property type="entry name" value="Glycosyl_Hydrlase_16"/>
</dbReference>
<name>A0A1G4JLU0_9SACH</name>
<dbReference type="GO" id="GO:0098552">
    <property type="term" value="C:side of membrane"/>
    <property type="evidence" value="ECO:0007669"/>
    <property type="project" value="UniProtKB-KW"/>
</dbReference>
<dbReference type="PANTHER" id="PTHR10963:SF68">
    <property type="entry name" value="GLYCOSIDASE CRH1-RELATED"/>
    <property type="match status" value="1"/>
</dbReference>
<dbReference type="GO" id="GO:0031505">
    <property type="term" value="P:fungal-type cell wall organization"/>
    <property type="evidence" value="ECO:0007669"/>
    <property type="project" value="TreeGrafter"/>
</dbReference>
<keyword evidence="4" id="KW-0336">GPI-anchor</keyword>
<evidence type="ECO:0000259" key="21">
    <source>
        <dbReference type="PROSITE" id="PS51762"/>
    </source>
</evidence>
<dbReference type="GO" id="GO:0005975">
    <property type="term" value="P:carbohydrate metabolic process"/>
    <property type="evidence" value="ECO:0007669"/>
    <property type="project" value="InterPro"/>
</dbReference>
<keyword evidence="5" id="KW-0328">Glycosyltransferase</keyword>
<evidence type="ECO:0000256" key="19">
    <source>
        <dbReference type="SAM" id="MobiDB-lite"/>
    </source>
</evidence>
<evidence type="ECO:0000256" key="16">
    <source>
        <dbReference type="PIRNR" id="PIRNR037299"/>
    </source>
</evidence>
<feature type="active site" description="Nucleophile" evidence="17">
    <location>
        <position position="127"/>
    </location>
</feature>
<keyword evidence="11" id="KW-0325">Glycoprotein</keyword>
<evidence type="ECO:0000256" key="18">
    <source>
        <dbReference type="PIRSR" id="PIRSR037299-2"/>
    </source>
</evidence>
<dbReference type="AlphaFoldDB" id="A0A1G4JLU0"/>
<keyword evidence="9 16" id="KW-0472">Membrane</keyword>
<gene>
    <name evidence="22" type="ORF">LADA_0F10242G</name>
</gene>
<evidence type="ECO:0000256" key="13">
    <source>
        <dbReference type="ARBA" id="ARBA00023295"/>
    </source>
</evidence>
<evidence type="ECO:0000256" key="15">
    <source>
        <dbReference type="ARBA" id="ARBA00038074"/>
    </source>
</evidence>
<reference evidence="22 23" key="1">
    <citation type="submission" date="2016-03" db="EMBL/GenBank/DDBJ databases">
        <authorList>
            <person name="Devillers H."/>
        </authorList>
    </citation>
    <scope>NUCLEOTIDE SEQUENCE [LARGE SCALE GENOMIC DNA]</scope>
    <source>
        <strain evidence="22">CBS 10888</strain>
    </source>
</reference>
<evidence type="ECO:0000256" key="17">
    <source>
        <dbReference type="PIRSR" id="PIRSR037299-1"/>
    </source>
</evidence>
<evidence type="ECO:0000256" key="11">
    <source>
        <dbReference type="ARBA" id="ARBA00023180"/>
    </source>
</evidence>
<feature type="active site" description="Proton donor" evidence="17">
    <location>
        <position position="131"/>
    </location>
</feature>
<evidence type="ECO:0000256" key="8">
    <source>
        <dbReference type="ARBA" id="ARBA00022801"/>
    </source>
</evidence>
<evidence type="ECO:0000256" key="4">
    <source>
        <dbReference type="ARBA" id="ARBA00022622"/>
    </source>
</evidence>
<dbReference type="PIRSF" id="PIRSF037299">
    <property type="entry name" value="Glycosidase_CRH1_prd"/>
    <property type="match status" value="1"/>
</dbReference>
<evidence type="ECO:0000256" key="6">
    <source>
        <dbReference type="ARBA" id="ARBA00022679"/>
    </source>
</evidence>
<sequence length="461" mass="47477">MTLLKKILIAASAATAFADTSVSSATSSGSSCNPLKTTGCSPDTALGSSFMEPFDEESDHFHKLEYATGQINYTDEGMAMTINKRYDNPSLKSDFYLMFGKVEVEFKAASGQGIVSSFYLQSDDLDEIDLEWTGGDTTQFQSNYFSKGNTSTYDRGAFHGVDAPQDKYHNYTIDWAMDKTVWYLDDSAVRTLTNDSSQGYPQSPMYVMMGCWAGGDPDNAAGTIEWAGGETDYTKAPFTMNVKRVIVTDYSSGEQYSYNGQSGTWDSIEAKDGEVYGRYNKAQSEFSALAGGQTLSSSSSASSSTSSSSTSSSSASSSSASSSSASSSSASSSSASSSSASSSSASSSSASSSSTSSASSASQSSGSSSSSSNSASSSSVSSSIAPNSSASTLSGSSPSGSEGATSSSQTTSNIASSTLVTSMTSSTGSSTSHSVSLDQNNAANALHMSLSSLVAIFAFLL</sequence>
<dbReference type="GO" id="GO:0009277">
    <property type="term" value="C:fungal-type cell wall"/>
    <property type="evidence" value="ECO:0007669"/>
    <property type="project" value="TreeGrafter"/>
</dbReference>
<accession>A0A1G4JLU0</accession>
<keyword evidence="6" id="KW-0808">Transferase</keyword>